<evidence type="ECO:0000259" key="9">
    <source>
        <dbReference type="PROSITE" id="PS51346"/>
    </source>
</evidence>
<dbReference type="SMART" id="SM00770">
    <property type="entry name" value="Zn_dep_PLPC"/>
    <property type="match status" value="1"/>
</dbReference>
<evidence type="ECO:0000256" key="8">
    <source>
        <dbReference type="ARBA" id="ARBA00031285"/>
    </source>
</evidence>
<evidence type="ECO:0000313" key="11">
    <source>
        <dbReference type="Proteomes" id="UP000601522"/>
    </source>
</evidence>
<dbReference type="Pfam" id="PF00882">
    <property type="entry name" value="Zn_dep_PLPC"/>
    <property type="match status" value="1"/>
</dbReference>
<accession>A0A926IMX6</accession>
<comment type="caution">
    <text evidence="10">The sequence shown here is derived from an EMBL/GenBank/DDBJ whole genome shotgun (WGS) entry which is preliminary data.</text>
</comment>
<dbReference type="Gene3D" id="1.10.575.10">
    <property type="entry name" value="P1 Nuclease"/>
    <property type="match status" value="1"/>
</dbReference>
<keyword evidence="7" id="KW-0862">Zinc</keyword>
<dbReference type="AlphaFoldDB" id="A0A926IMX6"/>
<keyword evidence="11" id="KW-1185">Reference proteome</keyword>
<evidence type="ECO:0000256" key="6">
    <source>
        <dbReference type="ARBA" id="ARBA00022801"/>
    </source>
</evidence>
<dbReference type="InterPro" id="IPR008947">
    <property type="entry name" value="PLipase_C/P1_nuclease_dom_sf"/>
</dbReference>
<dbReference type="InterPro" id="IPR029002">
    <property type="entry name" value="PLPC/GPLD1"/>
</dbReference>
<name>A0A926IMX6_9FIRM</name>
<dbReference type="EC" id="3.1.4.3" evidence="1"/>
<protein>
    <recommendedName>
        <fullName evidence="2">Phospholipase C</fullName>
        <ecNumber evidence="1">3.1.4.3</ecNumber>
    </recommendedName>
    <alternativeName>
        <fullName evidence="8">Phosphatidylcholine cholinephosphohydrolase</fullName>
    </alternativeName>
</protein>
<keyword evidence="5" id="KW-0732">Signal</keyword>
<evidence type="ECO:0000256" key="1">
    <source>
        <dbReference type="ARBA" id="ARBA00012018"/>
    </source>
</evidence>
<evidence type="ECO:0000256" key="5">
    <source>
        <dbReference type="ARBA" id="ARBA00022729"/>
    </source>
</evidence>
<dbReference type="GO" id="GO:0034480">
    <property type="term" value="F:phosphatidylcholine phospholipase C activity"/>
    <property type="evidence" value="ECO:0007669"/>
    <property type="project" value="UniProtKB-EC"/>
</dbReference>
<feature type="domain" description="Zn-dependent PLC" evidence="9">
    <location>
        <begin position="21"/>
        <end position="236"/>
    </location>
</feature>
<keyword evidence="4" id="KW-0479">Metal-binding</keyword>
<dbReference type="Proteomes" id="UP000601522">
    <property type="component" value="Unassembled WGS sequence"/>
</dbReference>
<keyword evidence="3" id="KW-0964">Secreted</keyword>
<evidence type="ECO:0000313" key="10">
    <source>
        <dbReference type="EMBL" id="MBC8591076.1"/>
    </source>
</evidence>
<evidence type="ECO:0000256" key="3">
    <source>
        <dbReference type="ARBA" id="ARBA00022525"/>
    </source>
</evidence>
<dbReference type="EMBL" id="JACRTK010000003">
    <property type="protein sequence ID" value="MBC8591076.1"/>
    <property type="molecule type" value="Genomic_DNA"/>
</dbReference>
<dbReference type="PROSITE" id="PS51346">
    <property type="entry name" value="PROKAR_ZN_DEPEND_PLPC_2"/>
    <property type="match status" value="1"/>
</dbReference>
<dbReference type="SUPFAM" id="SSF48537">
    <property type="entry name" value="Phospholipase C/P1 nuclease"/>
    <property type="match status" value="1"/>
</dbReference>
<dbReference type="CDD" id="cd11009">
    <property type="entry name" value="Zn_dep_PLPC"/>
    <property type="match status" value="1"/>
</dbReference>
<evidence type="ECO:0000256" key="2">
    <source>
        <dbReference type="ARBA" id="ARBA00018391"/>
    </source>
</evidence>
<evidence type="ECO:0000256" key="7">
    <source>
        <dbReference type="ARBA" id="ARBA00022833"/>
    </source>
</evidence>
<dbReference type="GO" id="GO:0008270">
    <property type="term" value="F:zinc ion binding"/>
    <property type="evidence" value="ECO:0007669"/>
    <property type="project" value="InterPro"/>
</dbReference>
<sequence length="236" mass="27898">MDRFEAAYDRVLKTVFSATNPIKKSIIKTQCQVHKFINIHALKILRKDEYFSEYYFFSDHILEINKGAVWADQDFKSSNHFYNPFIKKGLYGRRSAMDLTIDYYNRAIKLFALGKLDRSMFYFGAALHIVQDMTVPQHANIRLLDNHRQYETYIKKSYEYIDEFQVDTGTYVLDSIEDYILFNTRVAIKMYDAFKNISNERDRFYRIGRCGLPLAERTTAGAMVTFYKDIFSKNSI</sequence>
<keyword evidence="6" id="KW-0378">Hydrolase</keyword>
<proteinExistence type="predicted"/>
<dbReference type="RefSeq" id="WP_249323941.1">
    <property type="nucleotide sequence ID" value="NZ_JACRTK010000003.1"/>
</dbReference>
<gene>
    <name evidence="10" type="ORF">H8689_08105</name>
</gene>
<organism evidence="10 11">
    <name type="scientific">Wansuia hejianensis</name>
    <dbReference type="NCBI Taxonomy" id="2763667"/>
    <lineage>
        <taxon>Bacteria</taxon>
        <taxon>Bacillati</taxon>
        <taxon>Bacillota</taxon>
        <taxon>Clostridia</taxon>
        <taxon>Lachnospirales</taxon>
        <taxon>Lachnospiraceae</taxon>
        <taxon>Wansuia</taxon>
    </lineage>
</organism>
<dbReference type="InterPro" id="IPR001531">
    <property type="entry name" value="Zn_PLipaseC"/>
</dbReference>
<reference evidence="10 11" key="1">
    <citation type="submission" date="2020-08" db="EMBL/GenBank/DDBJ databases">
        <title>Genome public.</title>
        <authorList>
            <person name="Liu C."/>
            <person name="Sun Q."/>
        </authorList>
    </citation>
    <scope>NUCLEOTIDE SEQUENCE [LARGE SCALE GENOMIC DNA]</scope>
    <source>
        <strain evidence="10 11">NSJ-26</strain>
    </source>
</reference>
<evidence type="ECO:0000256" key="4">
    <source>
        <dbReference type="ARBA" id="ARBA00022723"/>
    </source>
</evidence>